<protein>
    <submittedName>
        <fullName evidence="1">Uncharacterized protein</fullName>
    </submittedName>
</protein>
<proteinExistence type="predicted"/>
<dbReference type="EMBL" id="HACA01024324">
    <property type="protein sequence ID" value="CDW41685.1"/>
    <property type="molecule type" value="Transcribed_RNA"/>
</dbReference>
<sequence>MELLKYLLDFFMVLVIYETTFSFNTIKLSTASKRYPPGNQIGGIFSPVDATSPNIITKAMFGLDVVINLANVHHSIILLVVDGINGKCIFMREKNYLVAVVLQIIQELLTKFFLTSGQEWSGVLGVL</sequence>
<evidence type="ECO:0000313" key="1">
    <source>
        <dbReference type="EMBL" id="CDW41685.1"/>
    </source>
</evidence>
<reference evidence="1" key="1">
    <citation type="submission" date="2014-05" db="EMBL/GenBank/DDBJ databases">
        <authorList>
            <person name="Chronopoulou M."/>
        </authorList>
    </citation>
    <scope>NUCLEOTIDE SEQUENCE</scope>
    <source>
        <tissue evidence="1">Whole organism</tissue>
    </source>
</reference>
<organism evidence="1">
    <name type="scientific">Lepeophtheirus salmonis</name>
    <name type="common">Salmon louse</name>
    <name type="synonym">Caligus salmonis</name>
    <dbReference type="NCBI Taxonomy" id="72036"/>
    <lineage>
        <taxon>Eukaryota</taxon>
        <taxon>Metazoa</taxon>
        <taxon>Ecdysozoa</taxon>
        <taxon>Arthropoda</taxon>
        <taxon>Crustacea</taxon>
        <taxon>Multicrustacea</taxon>
        <taxon>Hexanauplia</taxon>
        <taxon>Copepoda</taxon>
        <taxon>Siphonostomatoida</taxon>
        <taxon>Caligidae</taxon>
        <taxon>Lepeophtheirus</taxon>
    </lineage>
</organism>
<accession>A0A0K2UUC7</accession>
<name>A0A0K2UUC7_LEPSM</name>
<dbReference type="AlphaFoldDB" id="A0A0K2UUC7"/>